<gene>
    <name evidence="2" type="ORF">GCM10010357_11710</name>
</gene>
<reference evidence="3" key="1">
    <citation type="journal article" date="2019" name="Int. J. Syst. Evol. Microbiol.">
        <title>The Global Catalogue of Microorganisms (GCM) 10K type strain sequencing project: providing services to taxonomists for standard genome sequencing and annotation.</title>
        <authorList>
            <consortium name="The Broad Institute Genomics Platform"/>
            <consortium name="The Broad Institute Genome Sequencing Center for Infectious Disease"/>
            <person name="Wu L."/>
            <person name="Ma J."/>
        </authorList>
    </citation>
    <scope>NUCLEOTIDE SEQUENCE [LARGE SCALE GENOMIC DNA]</scope>
    <source>
        <strain evidence="3">JCM 4788</strain>
    </source>
</reference>
<evidence type="ECO:0000313" key="2">
    <source>
        <dbReference type="EMBL" id="GAA0392619.1"/>
    </source>
</evidence>
<proteinExistence type="predicted"/>
<evidence type="ECO:0000313" key="3">
    <source>
        <dbReference type="Proteomes" id="UP001500879"/>
    </source>
</evidence>
<keyword evidence="3" id="KW-1185">Reference proteome</keyword>
<feature type="region of interest" description="Disordered" evidence="1">
    <location>
        <begin position="1"/>
        <end position="128"/>
    </location>
</feature>
<dbReference type="EMBL" id="BAAABX010000010">
    <property type="protein sequence ID" value="GAA0392619.1"/>
    <property type="molecule type" value="Genomic_DNA"/>
</dbReference>
<accession>A0ABP3I7K2</accession>
<name>A0ABP3I7K2_9ACTN</name>
<feature type="compositionally biased region" description="Gly residues" evidence="1">
    <location>
        <begin position="1"/>
        <end position="20"/>
    </location>
</feature>
<organism evidence="2 3">
    <name type="scientific">Streptomyces luteireticuli</name>
    <dbReference type="NCBI Taxonomy" id="173858"/>
    <lineage>
        <taxon>Bacteria</taxon>
        <taxon>Bacillati</taxon>
        <taxon>Actinomycetota</taxon>
        <taxon>Actinomycetes</taxon>
        <taxon>Kitasatosporales</taxon>
        <taxon>Streptomycetaceae</taxon>
        <taxon>Streptomyces</taxon>
    </lineage>
</organism>
<protein>
    <submittedName>
        <fullName evidence="2">Uncharacterized protein</fullName>
    </submittedName>
</protein>
<dbReference type="Proteomes" id="UP001500879">
    <property type="component" value="Unassembled WGS sequence"/>
</dbReference>
<evidence type="ECO:0000256" key="1">
    <source>
        <dbReference type="SAM" id="MobiDB-lite"/>
    </source>
</evidence>
<comment type="caution">
    <text evidence="2">The sequence shown here is derived from an EMBL/GenBank/DDBJ whole genome shotgun (WGS) entry which is preliminary data.</text>
</comment>
<feature type="compositionally biased region" description="Low complexity" evidence="1">
    <location>
        <begin position="94"/>
        <end position="105"/>
    </location>
</feature>
<sequence length="128" mass="12807">MRHGGIGTGSGAGGSGGGPAKGRASSVPYGRHARPPEEKPTRPHPTRTPRGSNDPCSATAGTGCHAVSDRRNPGRGLPGRVARGAHGGSGGRGAAAVGRNGPRSARGGRRRKSGENITGPRPRRPTPC</sequence>